<keyword evidence="13 16" id="KW-0234">DNA repair</keyword>
<keyword evidence="5 16" id="KW-0548">Nucleotidyltransferase</keyword>
<dbReference type="InterPro" id="IPR001098">
    <property type="entry name" value="DNA-dir_DNA_pol_A_palm_dom"/>
</dbReference>
<comment type="similarity">
    <text evidence="1 16">Belongs to the DNA polymerase type-A family.</text>
</comment>
<keyword evidence="6 16" id="KW-0235">DNA replication</keyword>
<dbReference type="NCBIfam" id="NF004397">
    <property type="entry name" value="PRK05755.1"/>
    <property type="match status" value="1"/>
</dbReference>
<evidence type="ECO:0000256" key="11">
    <source>
        <dbReference type="ARBA" id="ARBA00022932"/>
    </source>
</evidence>
<evidence type="ECO:0000256" key="5">
    <source>
        <dbReference type="ARBA" id="ARBA00022695"/>
    </source>
</evidence>
<dbReference type="SMART" id="SM00482">
    <property type="entry name" value="POLAc"/>
    <property type="match status" value="1"/>
</dbReference>
<dbReference type="AlphaFoldDB" id="A0A1V1P0R5"/>
<dbReference type="CDD" id="cd06139">
    <property type="entry name" value="DNA_polA_I_Ecoli_like_exo"/>
    <property type="match status" value="1"/>
</dbReference>
<comment type="caution">
    <text evidence="19">The sequence shown here is derived from an EMBL/GenBank/DDBJ whole genome shotgun (WGS) entry which is preliminary data.</text>
</comment>
<evidence type="ECO:0000256" key="2">
    <source>
        <dbReference type="ARBA" id="ARBA00012417"/>
    </source>
</evidence>
<dbReference type="InterPro" id="IPR002562">
    <property type="entry name" value="3'-5'_exonuclease_dom"/>
</dbReference>
<dbReference type="Pfam" id="PF00476">
    <property type="entry name" value="DNA_pol_A"/>
    <property type="match status" value="1"/>
</dbReference>
<dbReference type="SUPFAM" id="SSF47807">
    <property type="entry name" value="5' to 3' exonuclease, C-terminal subdomain"/>
    <property type="match status" value="1"/>
</dbReference>
<dbReference type="FunFam" id="1.10.150.20:FF:000002">
    <property type="entry name" value="DNA polymerase I"/>
    <property type="match status" value="1"/>
</dbReference>
<dbReference type="EMBL" id="ATBP01000988">
    <property type="protein sequence ID" value="ETR68345.1"/>
    <property type="molecule type" value="Genomic_DNA"/>
</dbReference>
<dbReference type="Gene3D" id="1.20.1060.10">
    <property type="entry name" value="Taq DNA Polymerase, Chain T, domain 4"/>
    <property type="match status" value="1"/>
</dbReference>
<dbReference type="Pfam" id="PF01612">
    <property type="entry name" value="DNA_pol_A_exo1"/>
    <property type="match status" value="1"/>
</dbReference>
<evidence type="ECO:0000256" key="9">
    <source>
        <dbReference type="ARBA" id="ARBA00022801"/>
    </source>
</evidence>
<evidence type="ECO:0000256" key="4">
    <source>
        <dbReference type="ARBA" id="ARBA00022679"/>
    </source>
</evidence>
<dbReference type="PROSITE" id="PS00447">
    <property type="entry name" value="DNA_POLYMERASE_A"/>
    <property type="match status" value="1"/>
</dbReference>
<keyword evidence="7" id="KW-0540">Nuclease</keyword>
<evidence type="ECO:0000259" key="18">
    <source>
        <dbReference type="SMART" id="SM00482"/>
    </source>
</evidence>
<dbReference type="SMART" id="SM00474">
    <property type="entry name" value="35EXOc"/>
    <property type="match status" value="1"/>
</dbReference>
<dbReference type="SUPFAM" id="SSF53098">
    <property type="entry name" value="Ribonuclease H-like"/>
    <property type="match status" value="1"/>
</dbReference>
<evidence type="ECO:0000256" key="10">
    <source>
        <dbReference type="ARBA" id="ARBA00022839"/>
    </source>
</evidence>
<dbReference type="InterPro" id="IPR012337">
    <property type="entry name" value="RNaseH-like_sf"/>
</dbReference>
<dbReference type="InterPro" id="IPR043502">
    <property type="entry name" value="DNA/RNA_pol_sf"/>
</dbReference>
<evidence type="ECO:0000256" key="13">
    <source>
        <dbReference type="ARBA" id="ARBA00023204"/>
    </source>
</evidence>
<evidence type="ECO:0000259" key="17">
    <source>
        <dbReference type="SMART" id="SM00474"/>
    </source>
</evidence>
<keyword evidence="4 16" id="KW-0808">Transferase</keyword>
<evidence type="ECO:0000256" key="3">
    <source>
        <dbReference type="ARBA" id="ARBA00020311"/>
    </source>
</evidence>
<keyword evidence="11 16" id="KW-0239">DNA-directed DNA polymerase</keyword>
<protein>
    <recommendedName>
        <fullName evidence="3 15">DNA polymerase I</fullName>
        <ecNumber evidence="2 15">2.7.7.7</ecNumber>
    </recommendedName>
</protein>
<dbReference type="GO" id="GO:0008408">
    <property type="term" value="F:3'-5' exonuclease activity"/>
    <property type="evidence" value="ECO:0007669"/>
    <property type="project" value="InterPro"/>
</dbReference>
<sequence>MIKLMPSPKKTKRKNLLENKDQAYLSRELVQIDSNAPIELDLDSIRFQNANTEQLFELFKTLEFRNLQQKYQPPPENQPKNYQTIMTQEDCLDLIKQIHDKKRFTFDTETTDIHPMRAQLVGLSVSIAHHTAFYIPVAHCGLDARNQLSRDWVLSQFKPLLESPDIQKTGQNIKYDWLVLRRYGIDLSASNLFDTMIASYVLDPSDVSHALDRIALNRLNHKMIKYKDVVGTGKKERSFREIDLELATEYACEDADITGILSNQFQEELHVSGVWDLFEQIEMPLLPVLVDMEETGVKVDRDVLMQLSTYFKHSLSSLKDQIYELAGERFNIRSNQQLGKILFEKLKLPSQKKTRKKTGYSTDVNVLTQLSALHDLPSVLLQHRSLDKLRSTYVDALMALIHPDTGRIHTSFNQTATATGRLSSRDPNLQNIPIRTEQGRKIREAFIPEKGCLLLSADYSQIELRIMAHYARDPILMDAFYNNEDIHIRTASEIFQLPVSEVSDTFRYQAKAINFGIIYGMGAFRLSKELGITRKMAQNYIDQYFSRYQGVRRFIDETVATAEKTGKTTTLCGRIRHLPDINSKNKNVQAGARRIAVNTPIQGTAADLIKLSMIKVHGMIQSKKLATRMILSVHDEIVMEVPADELAFVQQQVKNIMENVWDLNIPLKVNMDVGKNWAEAH</sequence>
<organism evidence="19 20">
    <name type="scientific">Candidatus Magnetoglobus multicellularis str. Araruama</name>
    <dbReference type="NCBI Taxonomy" id="890399"/>
    <lineage>
        <taxon>Bacteria</taxon>
        <taxon>Pseudomonadati</taxon>
        <taxon>Thermodesulfobacteriota</taxon>
        <taxon>Desulfobacteria</taxon>
        <taxon>Desulfobacterales</taxon>
        <taxon>Desulfobacteraceae</taxon>
        <taxon>Candidatus Magnetoglobus</taxon>
    </lineage>
</organism>
<evidence type="ECO:0000256" key="16">
    <source>
        <dbReference type="RuleBase" id="RU004460"/>
    </source>
</evidence>
<dbReference type="SUPFAM" id="SSF56672">
    <property type="entry name" value="DNA/RNA polymerases"/>
    <property type="match status" value="1"/>
</dbReference>
<dbReference type="FunFam" id="1.20.1060.10:FF:000001">
    <property type="entry name" value="DNA polymerase I"/>
    <property type="match status" value="1"/>
</dbReference>
<dbReference type="InterPro" id="IPR002298">
    <property type="entry name" value="DNA_polymerase_A"/>
</dbReference>
<dbReference type="CDD" id="cd08637">
    <property type="entry name" value="DNA_pol_A_pol_I_C"/>
    <property type="match status" value="1"/>
</dbReference>
<evidence type="ECO:0000256" key="15">
    <source>
        <dbReference type="NCBIfam" id="TIGR00593"/>
    </source>
</evidence>
<evidence type="ECO:0000256" key="6">
    <source>
        <dbReference type="ARBA" id="ARBA00022705"/>
    </source>
</evidence>
<name>A0A1V1P0R5_9BACT</name>
<dbReference type="Gene3D" id="1.10.150.20">
    <property type="entry name" value="5' to 3' exonuclease, C-terminal subdomain"/>
    <property type="match status" value="1"/>
</dbReference>
<comment type="catalytic activity">
    <reaction evidence="14 16">
        <text>DNA(n) + a 2'-deoxyribonucleoside 5'-triphosphate = DNA(n+1) + diphosphate</text>
        <dbReference type="Rhea" id="RHEA:22508"/>
        <dbReference type="Rhea" id="RHEA-COMP:17339"/>
        <dbReference type="Rhea" id="RHEA-COMP:17340"/>
        <dbReference type="ChEBI" id="CHEBI:33019"/>
        <dbReference type="ChEBI" id="CHEBI:61560"/>
        <dbReference type="ChEBI" id="CHEBI:173112"/>
        <dbReference type="EC" id="2.7.7.7"/>
    </reaction>
</comment>
<keyword evidence="9" id="KW-0378">Hydrolase</keyword>
<dbReference type="InterPro" id="IPR019760">
    <property type="entry name" value="DNA-dir_DNA_pol_A_CS"/>
</dbReference>
<feature type="domain" description="DNA-directed DNA polymerase family A palm" evidence="18">
    <location>
        <begin position="439"/>
        <end position="645"/>
    </location>
</feature>
<dbReference type="InterPro" id="IPR036279">
    <property type="entry name" value="5-3_exonuclease_C_sf"/>
</dbReference>
<accession>A0A1V1P0R5</accession>
<proteinExistence type="inferred from homology"/>
<dbReference type="Proteomes" id="UP000189670">
    <property type="component" value="Unassembled WGS sequence"/>
</dbReference>
<dbReference type="PRINTS" id="PR00868">
    <property type="entry name" value="DNAPOLI"/>
</dbReference>
<keyword evidence="10" id="KW-0269">Exonuclease</keyword>
<evidence type="ECO:0000256" key="12">
    <source>
        <dbReference type="ARBA" id="ARBA00023125"/>
    </source>
</evidence>
<dbReference type="NCBIfam" id="TIGR00593">
    <property type="entry name" value="pola"/>
    <property type="match status" value="1"/>
</dbReference>
<evidence type="ECO:0000256" key="7">
    <source>
        <dbReference type="ARBA" id="ARBA00022722"/>
    </source>
</evidence>
<dbReference type="InterPro" id="IPR018320">
    <property type="entry name" value="DNA_polymerase_1"/>
</dbReference>
<feature type="domain" description="3'-5' exonuclease" evidence="17">
    <location>
        <begin position="82"/>
        <end position="270"/>
    </location>
</feature>
<evidence type="ECO:0000256" key="14">
    <source>
        <dbReference type="ARBA" id="ARBA00049244"/>
    </source>
</evidence>
<dbReference type="GO" id="GO:0006302">
    <property type="term" value="P:double-strand break repair"/>
    <property type="evidence" value="ECO:0007669"/>
    <property type="project" value="TreeGrafter"/>
</dbReference>
<gene>
    <name evidence="16" type="primary">polA</name>
    <name evidence="19" type="ORF">OMM_10625</name>
</gene>
<evidence type="ECO:0000313" key="20">
    <source>
        <dbReference type="Proteomes" id="UP000189670"/>
    </source>
</evidence>
<evidence type="ECO:0000256" key="1">
    <source>
        <dbReference type="ARBA" id="ARBA00007705"/>
    </source>
</evidence>
<keyword evidence="8 16" id="KW-0227">DNA damage</keyword>
<dbReference type="InterPro" id="IPR036397">
    <property type="entry name" value="RNaseH_sf"/>
</dbReference>
<reference evidence="20" key="1">
    <citation type="submission" date="2012-11" db="EMBL/GenBank/DDBJ databases">
        <authorList>
            <person name="Lucero-Rivera Y.E."/>
            <person name="Tovar-Ramirez D."/>
        </authorList>
    </citation>
    <scope>NUCLEOTIDE SEQUENCE [LARGE SCALE GENOMIC DNA]</scope>
    <source>
        <strain evidence="20">Araruama</strain>
    </source>
</reference>
<dbReference type="Gene3D" id="3.30.70.370">
    <property type="match status" value="1"/>
</dbReference>
<dbReference type="GO" id="GO:0003677">
    <property type="term" value="F:DNA binding"/>
    <property type="evidence" value="ECO:0007669"/>
    <property type="project" value="UniProtKB-UniRule"/>
</dbReference>
<dbReference type="PANTHER" id="PTHR10133:SF27">
    <property type="entry name" value="DNA POLYMERASE NU"/>
    <property type="match status" value="1"/>
</dbReference>
<dbReference type="GO" id="GO:0003887">
    <property type="term" value="F:DNA-directed DNA polymerase activity"/>
    <property type="evidence" value="ECO:0007669"/>
    <property type="project" value="UniProtKB-UniRule"/>
</dbReference>
<dbReference type="FunFam" id="3.30.420.10:FF:000026">
    <property type="entry name" value="DNA polymerase I"/>
    <property type="match status" value="1"/>
</dbReference>
<dbReference type="PANTHER" id="PTHR10133">
    <property type="entry name" value="DNA POLYMERASE I"/>
    <property type="match status" value="1"/>
</dbReference>
<dbReference type="Gene3D" id="3.30.420.10">
    <property type="entry name" value="Ribonuclease H-like superfamily/Ribonuclease H"/>
    <property type="match status" value="1"/>
</dbReference>
<evidence type="ECO:0000313" key="19">
    <source>
        <dbReference type="EMBL" id="ETR68345.1"/>
    </source>
</evidence>
<dbReference type="EC" id="2.7.7.7" evidence="2 15"/>
<evidence type="ECO:0000256" key="8">
    <source>
        <dbReference type="ARBA" id="ARBA00022763"/>
    </source>
</evidence>
<dbReference type="GO" id="GO:0006261">
    <property type="term" value="P:DNA-templated DNA replication"/>
    <property type="evidence" value="ECO:0007669"/>
    <property type="project" value="UniProtKB-UniRule"/>
</dbReference>
<keyword evidence="12 16" id="KW-0238">DNA-binding</keyword>